<organism evidence="1 2">
    <name type="scientific">Gemmata algarum</name>
    <dbReference type="NCBI Taxonomy" id="2975278"/>
    <lineage>
        <taxon>Bacteria</taxon>
        <taxon>Pseudomonadati</taxon>
        <taxon>Planctomycetota</taxon>
        <taxon>Planctomycetia</taxon>
        <taxon>Gemmatales</taxon>
        <taxon>Gemmataceae</taxon>
        <taxon>Gemmata</taxon>
    </lineage>
</organism>
<dbReference type="EMBL" id="JAXBLV010000110">
    <property type="protein sequence ID" value="MDY3559344.1"/>
    <property type="molecule type" value="Genomic_DNA"/>
</dbReference>
<evidence type="ECO:0008006" key="3">
    <source>
        <dbReference type="Google" id="ProtNLM"/>
    </source>
</evidence>
<reference evidence="2" key="1">
    <citation type="journal article" date="2023" name="Mar. Drugs">
        <title>Gemmata algarum, a Novel Planctomycete Isolated from an Algal Mat, Displays Antimicrobial Activity.</title>
        <authorList>
            <person name="Kumar G."/>
            <person name="Kallscheuer N."/>
            <person name="Kashif M."/>
            <person name="Ahamad S."/>
            <person name="Jagadeeshwari U."/>
            <person name="Pannikurungottu S."/>
            <person name="Haufschild T."/>
            <person name="Kabuu M."/>
            <person name="Sasikala C."/>
            <person name="Jogler C."/>
            <person name="Ramana C."/>
        </authorList>
    </citation>
    <scope>NUCLEOTIDE SEQUENCE [LARGE SCALE GENOMIC DNA]</scope>
    <source>
        <strain evidence="2">JC673</strain>
    </source>
</reference>
<comment type="caution">
    <text evidence="1">The sequence shown here is derived from an EMBL/GenBank/DDBJ whole genome shotgun (WGS) entry which is preliminary data.</text>
</comment>
<name>A0ABU5EVU1_9BACT</name>
<accession>A0ABU5EVU1</accession>
<dbReference type="RefSeq" id="WP_261189194.1">
    <property type="nucleotide sequence ID" value="NZ_JAXBLV010000110.1"/>
</dbReference>
<protein>
    <recommendedName>
        <fullName evidence="3">DUF1559 domain-containing protein</fullName>
    </recommendedName>
</protein>
<keyword evidence="2" id="KW-1185">Reference proteome</keyword>
<sequence length="94" mass="10869">MNFGSNDPYVVFVVDRSSWWNEPNRFRHCGIGVVSHFHGDLLYGHWTEYEFHNPSSDPNYFTHCTTVWDPEGVTIIEPSGHKLFIPKNAFIGGR</sequence>
<evidence type="ECO:0000313" key="2">
    <source>
        <dbReference type="Proteomes" id="UP001272242"/>
    </source>
</evidence>
<gene>
    <name evidence="1" type="ORF">R5W23_000336</name>
</gene>
<proteinExistence type="predicted"/>
<evidence type="ECO:0000313" key="1">
    <source>
        <dbReference type="EMBL" id="MDY3559344.1"/>
    </source>
</evidence>
<dbReference type="Proteomes" id="UP001272242">
    <property type="component" value="Unassembled WGS sequence"/>
</dbReference>